<dbReference type="EMBL" id="JAJJMM010000001">
    <property type="protein sequence ID" value="MCC9065042.1"/>
    <property type="molecule type" value="Genomic_DNA"/>
</dbReference>
<comment type="caution">
    <text evidence="1">The sequence shown here is derived from an EMBL/GenBank/DDBJ whole genome shotgun (WGS) entry which is preliminary data.</text>
</comment>
<organism evidence="1 2">
    <name type="scientific">Flavobacterium piscisymbiosum</name>
    <dbReference type="NCBI Taxonomy" id="2893753"/>
    <lineage>
        <taxon>Bacteria</taxon>
        <taxon>Pseudomonadati</taxon>
        <taxon>Bacteroidota</taxon>
        <taxon>Flavobacteriia</taxon>
        <taxon>Flavobacteriales</taxon>
        <taxon>Flavobacteriaceae</taxon>
        <taxon>Flavobacterium</taxon>
    </lineage>
</organism>
<protein>
    <recommendedName>
        <fullName evidence="3">Mannitol repressor</fullName>
    </recommendedName>
</protein>
<gene>
    <name evidence="1" type="ORF">LNP81_18720</name>
</gene>
<evidence type="ECO:0008006" key="3">
    <source>
        <dbReference type="Google" id="ProtNLM"/>
    </source>
</evidence>
<evidence type="ECO:0000313" key="1">
    <source>
        <dbReference type="EMBL" id="MCC9065042.1"/>
    </source>
</evidence>
<keyword evidence="2" id="KW-1185">Reference proteome</keyword>
<sequence length="221" mass="25617">MKLDIGVENRQEILQYSLLIENFTSIFLSKLLGIENYEETKSFGNQSGNLSFNQKIDLLIDIGALDKNEKKKFQTFMEIRNQFMHNYNAKNYESCFNYLEGKATFILKIFPQNAELPTEEKLHKATIELAGDVLKTTVNLIEKIKEKISKDVEGEMLKKFKTDTLEIIKQIEDGFNELYTAQKEKGAKTINIEELKGLGTLIRRSYYSLLTKKITEKNKLH</sequence>
<reference evidence="1" key="1">
    <citation type="submission" date="2021-11" db="EMBL/GenBank/DDBJ databases">
        <title>Description of novel Flavobacterium species.</title>
        <authorList>
            <person name="Saticioglu I.B."/>
            <person name="Ay H."/>
            <person name="Altun S."/>
            <person name="Duman M."/>
        </authorList>
    </citation>
    <scope>NUCLEOTIDE SEQUENCE</scope>
    <source>
        <strain evidence="1">F-30</strain>
    </source>
</reference>
<accession>A0ABS8MHT2</accession>
<dbReference type="Proteomes" id="UP001430679">
    <property type="component" value="Unassembled WGS sequence"/>
</dbReference>
<evidence type="ECO:0000313" key="2">
    <source>
        <dbReference type="Proteomes" id="UP001430679"/>
    </source>
</evidence>
<name>A0ABS8MHT2_9FLAO</name>
<dbReference type="Gene3D" id="1.20.120.330">
    <property type="entry name" value="Nucleotidyltransferases domain 2"/>
    <property type="match status" value="1"/>
</dbReference>
<dbReference type="SUPFAM" id="SSF158668">
    <property type="entry name" value="MtlR-like"/>
    <property type="match status" value="1"/>
</dbReference>
<proteinExistence type="predicted"/>
<dbReference type="RefSeq" id="WP_230038448.1">
    <property type="nucleotide sequence ID" value="NZ_JAJJMM010000001.1"/>
</dbReference>
<dbReference type="InterPro" id="IPR038026">
    <property type="entry name" value="MtlR-like_sf"/>
</dbReference>